<organism evidence="2 3">
    <name type="scientific">Longimycelium tulufanense</name>
    <dbReference type="NCBI Taxonomy" id="907463"/>
    <lineage>
        <taxon>Bacteria</taxon>
        <taxon>Bacillati</taxon>
        <taxon>Actinomycetota</taxon>
        <taxon>Actinomycetes</taxon>
        <taxon>Pseudonocardiales</taxon>
        <taxon>Pseudonocardiaceae</taxon>
        <taxon>Longimycelium</taxon>
    </lineage>
</organism>
<evidence type="ECO:0000256" key="1">
    <source>
        <dbReference type="SAM" id="MobiDB-lite"/>
    </source>
</evidence>
<feature type="region of interest" description="Disordered" evidence="1">
    <location>
        <begin position="122"/>
        <end position="145"/>
    </location>
</feature>
<proteinExistence type="predicted"/>
<protein>
    <submittedName>
        <fullName evidence="2">Uncharacterized protein</fullName>
    </submittedName>
</protein>
<sequence length="145" mass="15057">MPALADLALGAGHLSAVEFDAEVGQHAVVQTGIVQLHGQGVFEVDAAADRLGGLPVRQVEQELQHTDGGQLGGREARAPVARVPVDEVLVAPQPVQPVSRTHIAVVPRGLLARAIRAVSSGLPLQSGDEPTPDHLGGMIDFPSPR</sequence>
<evidence type="ECO:0000313" key="3">
    <source>
        <dbReference type="Proteomes" id="UP000637578"/>
    </source>
</evidence>
<evidence type="ECO:0000313" key="2">
    <source>
        <dbReference type="EMBL" id="GGM80718.1"/>
    </source>
</evidence>
<dbReference type="EMBL" id="BMMK01000049">
    <property type="protein sequence ID" value="GGM80718.1"/>
    <property type="molecule type" value="Genomic_DNA"/>
</dbReference>
<reference evidence="2" key="2">
    <citation type="submission" date="2020-09" db="EMBL/GenBank/DDBJ databases">
        <authorList>
            <person name="Sun Q."/>
            <person name="Zhou Y."/>
        </authorList>
    </citation>
    <scope>NUCLEOTIDE SEQUENCE</scope>
    <source>
        <strain evidence="2">CGMCC 4.5737</strain>
    </source>
</reference>
<gene>
    <name evidence="2" type="ORF">GCM10012275_59250</name>
</gene>
<comment type="caution">
    <text evidence="2">The sequence shown here is derived from an EMBL/GenBank/DDBJ whole genome shotgun (WGS) entry which is preliminary data.</text>
</comment>
<name>A0A8J3CI53_9PSEU</name>
<accession>A0A8J3CI53</accession>
<dbReference type="AlphaFoldDB" id="A0A8J3CI53"/>
<dbReference type="Proteomes" id="UP000637578">
    <property type="component" value="Unassembled WGS sequence"/>
</dbReference>
<reference evidence="2" key="1">
    <citation type="journal article" date="2014" name="Int. J. Syst. Evol. Microbiol.">
        <title>Complete genome sequence of Corynebacterium casei LMG S-19264T (=DSM 44701T), isolated from a smear-ripened cheese.</title>
        <authorList>
            <consortium name="US DOE Joint Genome Institute (JGI-PGF)"/>
            <person name="Walter F."/>
            <person name="Albersmeier A."/>
            <person name="Kalinowski J."/>
            <person name="Ruckert C."/>
        </authorList>
    </citation>
    <scope>NUCLEOTIDE SEQUENCE</scope>
    <source>
        <strain evidence="2">CGMCC 4.5737</strain>
    </source>
</reference>
<keyword evidence="3" id="KW-1185">Reference proteome</keyword>